<dbReference type="EMBL" id="JACXVP010000006">
    <property type="protein sequence ID" value="KAG5600578.1"/>
    <property type="molecule type" value="Genomic_DNA"/>
</dbReference>
<organism evidence="1 2">
    <name type="scientific">Solanum commersonii</name>
    <name type="common">Commerson's wild potato</name>
    <name type="synonym">Commerson's nightshade</name>
    <dbReference type="NCBI Taxonomy" id="4109"/>
    <lineage>
        <taxon>Eukaryota</taxon>
        <taxon>Viridiplantae</taxon>
        <taxon>Streptophyta</taxon>
        <taxon>Embryophyta</taxon>
        <taxon>Tracheophyta</taxon>
        <taxon>Spermatophyta</taxon>
        <taxon>Magnoliopsida</taxon>
        <taxon>eudicotyledons</taxon>
        <taxon>Gunneridae</taxon>
        <taxon>Pentapetalae</taxon>
        <taxon>asterids</taxon>
        <taxon>lamiids</taxon>
        <taxon>Solanales</taxon>
        <taxon>Solanaceae</taxon>
        <taxon>Solanoideae</taxon>
        <taxon>Solaneae</taxon>
        <taxon>Solanum</taxon>
    </lineage>
</organism>
<dbReference type="AlphaFoldDB" id="A0A9J5YJP1"/>
<evidence type="ECO:0000313" key="2">
    <source>
        <dbReference type="Proteomes" id="UP000824120"/>
    </source>
</evidence>
<protein>
    <submittedName>
        <fullName evidence="1">Uncharacterized protein</fullName>
    </submittedName>
</protein>
<evidence type="ECO:0000313" key="1">
    <source>
        <dbReference type="EMBL" id="KAG5600578.1"/>
    </source>
</evidence>
<name>A0A9J5YJP1_SOLCO</name>
<reference evidence="1 2" key="1">
    <citation type="submission" date="2020-09" db="EMBL/GenBank/DDBJ databases">
        <title>De no assembly of potato wild relative species, Solanum commersonii.</title>
        <authorList>
            <person name="Cho K."/>
        </authorList>
    </citation>
    <scope>NUCLEOTIDE SEQUENCE [LARGE SCALE GENOMIC DNA]</scope>
    <source>
        <strain evidence="1">LZ3.2</strain>
        <tissue evidence="1">Leaf</tissue>
    </source>
</reference>
<accession>A0A9J5YJP1</accession>
<keyword evidence="2" id="KW-1185">Reference proteome</keyword>
<gene>
    <name evidence="1" type="ORF">H5410_031948</name>
</gene>
<dbReference type="Proteomes" id="UP000824120">
    <property type="component" value="Chromosome 6"/>
</dbReference>
<proteinExistence type="predicted"/>
<comment type="caution">
    <text evidence="1">The sequence shown here is derived from an EMBL/GenBank/DDBJ whole genome shotgun (WGS) entry which is preliminary data.</text>
</comment>
<sequence length="82" mass="9087">MAKIAHNQGQMIPEADYSYGGSLSPQLKRPIFMVKRAPEQIWSQLALTAKTGHCQGQTSPGDGKPSILLFFMCYSLWNFGNP</sequence>